<evidence type="ECO:0000256" key="5">
    <source>
        <dbReference type="ARBA" id="ARBA00062515"/>
    </source>
</evidence>
<feature type="binding site" evidence="6">
    <location>
        <position position="200"/>
    </location>
    <ligand>
        <name>molybdate</name>
        <dbReference type="ChEBI" id="CHEBI:36264"/>
    </ligand>
</feature>
<dbReference type="PANTHER" id="PTHR30632:SF17">
    <property type="entry name" value="MOLYBDATE-BINDING PROTEIN MODA"/>
    <property type="match status" value="1"/>
</dbReference>
<feature type="chain" id="PRO_5012025699" evidence="7">
    <location>
        <begin position="32"/>
        <end position="284"/>
    </location>
</feature>
<dbReference type="GO" id="GO:1901359">
    <property type="term" value="F:tungstate binding"/>
    <property type="evidence" value="ECO:0007669"/>
    <property type="project" value="UniProtKB-ARBA"/>
</dbReference>
<evidence type="ECO:0000256" key="6">
    <source>
        <dbReference type="PIRSR" id="PIRSR004846-1"/>
    </source>
</evidence>
<feature type="binding site" evidence="6">
    <location>
        <position position="155"/>
    </location>
    <ligand>
        <name>molybdate</name>
        <dbReference type="ChEBI" id="CHEBI:36264"/>
    </ligand>
</feature>
<dbReference type="RefSeq" id="WP_079552460.1">
    <property type="nucleotide sequence ID" value="NZ_LT670847.1"/>
</dbReference>
<dbReference type="InterPro" id="IPR005950">
    <property type="entry name" value="ModA"/>
</dbReference>
<dbReference type="InterPro" id="IPR050682">
    <property type="entry name" value="ModA/WtpA"/>
</dbReference>
<feature type="binding site" evidence="6">
    <location>
        <position position="182"/>
    </location>
    <ligand>
        <name>molybdate</name>
        <dbReference type="ChEBI" id="CHEBI:36264"/>
    </ligand>
</feature>
<keyword evidence="4 7" id="KW-0732">Signal</keyword>
<dbReference type="Pfam" id="PF13531">
    <property type="entry name" value="SBP_bac_11"/>
    <property type="match status" value="1"/>
</dbReference>
<protein>
    <submittedName>
        <fullName evidence="8">Molybdate transport system substrate-binding protein</fullName>
    </submittedName>
</protein>
<evidence type="ECO:0000256" key="2">
    <source>
        <dbReference type="ARBA" id="ARBA00022505"/>
    </source>
</evidence>
<proteinExistence type="inferred from homology"/>
<evidence type="ECO:0000256" key="7">
    <source>
        <dbReference type="SAM" id="SignalP"/>
    </source>
</evidence>
<dbReference type="GO" id="GO:0030288">
    <property type="term" value="C:outer membrane-bounded periplasmic space"/>
    <property type="evidence" value="ECO:0007669"/>
    <property type="project" value="TreeGrafter"/>
</dbReference>
<dbReference type="NCBIfam" id="TIGR01256">
    <property type="entry name" value="modA"/>
    <property type="match status" value="1"/>
</dbReference>
<comment type="subunit">
    <text evidence="5">The complex is composed of two ATP-binding proteins (ModC), two transmembrane proteins (ModB) and a solute-binding protein (ModA).</text>
</comment>
<dbReference type="EMBL" id="LT670847">
    <property type="protein sequence ID" value="SHM14021.1"/>
    <property type="molecule type" value="Genomic_DNA"/>
</dbReference>
<dbReference type="AlphaFoldDB" id="A0A1M7GCR9"/>
<dbReference type="PANTHER" id="PTHR30632">
    <property type="entry name" value="MOLYBDATE-BINDING PERIPLASMIC PROTEIN"/>
    <property type="match status" value="1"/>
</dbReference>
<dbReference type="InParanoid" id="A0A1M7GCR9"/>
<dbReference type="FunFam" id="3.40.190.10:FF:000035">
    <property type="entry name" value="Molybdate ABC transporter substrate-binding protein"/>
    <property type="match status" value="1"/>
</dbReference>
<evidence type="ECO:0000256" key="3">
    <source>
        <dbReference type="ARBA" id="ARBA00022723"/>
    </source>
</evidence>
<dbReference type="OrthoDB" id="9785015at2"/>
<reference evidence="8 9" key="1">
    <citation type="submission" date="2016-11" db="EMBL/GenBank/DDBJ databases">
        <authorList>
            <person name="Jaros S."/>
            <person name="Januszkiewicz K."/>
            <person name="Wedrychowicz H."/>
        </authorList>
    </citation>
    <scope>NUCLEOTIDE SEQUENCE [LARGE SCALE GENOMIC DNA]</scope>
    <source>
        <strain evidence="8 9">ACAM 12</strain>
    </source>
</reference>
<dbReference type="FunCoup" id="A0A1M7GCR9">
    <property type="interactions" value="221"/>
</dbReference>
<keyword evidence="3 6" id="KW-0479">Metal-binding</keyword>
<feature type="binding site" evidence="6">
    <location>
        <position position="41"/>
    </location>
    <ligand>
        <name>molybdate</name>
        <dbReference type="ChEBI" id="CHEBI:36264"/>
    </ligand>
</feature>
<evidence type="ECO:0000256" key="4">
    <source>
        <dbReference type="ARBA" id="ARBA00022729"/>
    </source>
</evidence>
<dbReference type="SUPFAM" id="SSF53850">
    <property type="entry name" value="Periplasmic binding protein-like II"/>
    <property type="match status" value="1"/>
</dbReference>
<dbReference type="Proteomes" id="UP000190911">
    <property type="component" value="Chromosome I"/>
</dbReference>
<dbReference type="STRING" id="29571.SAMN05878437_1435"/>
<dbReference type="GO" id="GO:0030973">
    <property type="term" value="F:molybdate ion binding"/>
    <property type="evidence" value="ECO:0007669"/>
    <property type="project" value="TreeGrafter"/>
</dbReference>
<keyword evidence="2 6" id="KW-0500">Molybdenum</keyword>
<feature type="signal peptide" evidence="7">
    <location>
        <begin position="1"/>
        <end position="31"/>
    </location>
</feature>
<name>A0A1M7GCR9_9GAMM</name>
<evidence type="ECO:0000313" key="9">
    <source>
        <dbReference type="Proteomes" id="UP000190911"/>
    </source>
</evidence>
<evidence type="ECO:0000256" key="1">
    <source>
        <dbReference type="ARBA" id="ARBA00009175"/>
    </source>
</evidence>
<keyword evidence="9" id="KW-1185">Reference proteome</keyword>
<dbReference type="NCBIfam" id="NF007958">
    <property type="entry name" value="PRK10677.1"/>
    <property type="match status" value="1"/>
</dbReference>
<sequence>MLNTASTLATAWPRRLAVAFAALCAAGLAHADTLHVAAAASMTDAMNDAIETYTVEHDDVNIVPVYASSSTLARQIANGAPAALFISANQKWMDWLEDEGVAVQQRIDLLQNRLALVAPTDEAAGDFIPGESGELVRLLDDDERLAVGDPDHVPAGIYAKQALKQLGEWDALEPRLARASNVRSALALVERGETPAGVVYQTDAQASDGVTTLGLFPLDTHDPIVYPAALISTEDSDAQDNADAAAFRLWLEGDAATAIFADHGFASALEGDVTKHDPTPDNDI</sequence>
<dbReference type="Gene3D" id="3.40.190.10">
    <property type="entry name" value="Periplasmic binding protein-like II"/>
    <property type="match status" value="2"/>
</dbReference>
<accession>A0A1M7GCR9</accession>
<gene>
    <name evidence="8" type="ORF">SAMN05878437_1435</name>
</gene>
<feature type="binding site" evidence="6">
    <location>
        <position position="69"/>
    </location>
    <ligand>
        <name>molybdate</name>
        <dbReference type="ChEBI" id="CHEBI:36264"/>
    </ligand>
</feature>
<dbReference type="GO" id="GO:0046872">
    <property type="term" value="F:metal ion binding"/>
    <property type="evidence" value="ECO:0007669"/>
    <property type="project" value="UniProtKB-KW"/>
</dbReference>
<organism evidence="8 9">
    <name type="scientific">Vreelandella subglaciescola</name>
    <dbReference type="NCBI Taxonomy" id="29571"/>
    <lineage>
        <taxon>Bacteria</taxon>
        <taxon>Pseudomonadati</taxon>
        <taxon>Pseudomonadota</taxon>
        <taxon>Gammaproteobacteria</taxon>
        <taxon>Oceanospirillales</taxon>
        <taxon>Halomonadaceae</taxon>
        <taxon>Vreelandella</taxon>
    </lineage>
</organism>
<dbReference type="PIRSF" id="PIRSF004846">
    <property type="entry name" value="ModA"/>
    <property type="match status" value="1"/>
</dbReference>
<comment type="similarity">
    <text evidence="1">Belongs to the bacterial solute-binding protein ModA family.</text>
</comment>
<evidence type="ECO:0000313" key="8">
    <source>
        <dbReference type="EMBL" id="SHM14021.1"/>
    </source>
</evidence>
<dbReference type="GO" id="GO:0015689">
    <property type="term" value="P:molybdate ion transport"/>
    <property type="evidence" value="ECO:0007669"/>
    <property type="project" value="InterPro"/>
</dbReference>